<protein>
    <recommendedName>
        <fullName evidence="2 6">Histidine ammonia-lyase</fullName>
        <ecNumber evidence="2 6">4.3.1.3</ecNumber>
    </recommendedName>
</protein>
<dbReference type="PANTHER" id="PTHR10362">
    <property type="entry name" value="HISTIDINE AMMONIA-LYASE"/>
    <property type="match status" value="1"/>
</dbReference>
<evidence type="ECO:0000256" key="4">
    <source>
        <dbReference type="ARBA" id="ARBA00023239"/>
    </source>
</evidence>
<comment type="pathway">
    <text evidence="1 8">Amino-acid degradation; L-histidine degradation into L-glutamate; N-formimidoyl-L-glutamate from L-histidine: step 1/3.</text>
</comment>
<dbReference type="UniPathway" id="UPA00379">
    <property type="reaction ID" value="UER00549"/>
</dbReference>
<dbReference type="GO" id="GO:0019556">
    <property type="term" value="P:L-histidine catabolic process to glutamate and formamide"/>
    <property type="evidence" value="ECO:0007669"/>
    <property type="project" value="UniProtKB-UniPathway"/>
</dbReference>
<evidence type="ECO:0000256" key="8">
    <source>
        <dbReference type="RuleBase" id="RU004479"/>
    </source>
</evidence>
<dbReference type="EMBL" id="CP045529">
    <property type="protein sequence ID" value="QFU96602.1"/>
    <property type="molecule type" value="Genomic_DNA"/>
</dbReference>
<evidence type="ECO:0000256" key="5">
    <source>
        <dbReference type="ARBA" id="ARBA00049269"/>
    </source>
</evidence>
<dbReference type="Pfam" id="PF00221">
    <property type="entry name" value="Lyase_aromatic"/>
    <property type="match status" value="1"/>
</dbReference>
<dbReference type="SUPFAM" id="SSF48557">
    <property type="entry name" value="L-aspartase-like"/>
    <property type="match status" value="1"/>
</dbReference>
<keyword evidence="3 8" id="KW-0369">Histidine metabolism</keyword>
<dbReference type="InterPro" id="IPR022313">
    <property type="entry name" value="Phe/His_NH3-lyase_AS"/>
</dbReference>
<dbReference type="Gene3D" id="1.10.275.10">
    <property type="entry name" value="Fumarase/aspartase (N-terminal domain)"/>
    <property type="match status" value="1"/>
</dbReference>
<comment type="similarity">
    <text evidence="7">Belongs to the PAL/histidase family.</text>
</comment>
<dbReference type="InterPro" id="IPR024083">
    <property type="entry name" value="Fumarase/histidase_N"/>
</dbReference>
<dbReference type="KEGG" id="lxl:KDY119_00086"/>
<evidence type="ECO:0000256" key="7">
    <source>
        <dbReference type="RuleBase" id="RU003954"/>
    </source>
</evidence>
<dbReference type="NCBIfam" id="TIGR01225">
    <property type="entry name" value="hutH"/>
    <property type="match status" value="1"/>
</dbReference>
<dbReference type="NCBIfam" id="NF006871">
    <property type="entry name" value="PRK09367.1"/>
    <property type="match status" value="1"/>
</dbReference>
<keyword evidence="11" id="KW-1185">Reference proteome</keyword>
<dbReference type="EC" id="4.3.1.3" evidence="2 6"/>
<sequence length="523" mass="53656">MLVGVGPLDPADVVAVAREGVPVALAPDARDAVAASRAVVDRLAASEEPVYGVSTGFGALATRHIAPADRARLQRSLIRSHAAGTGPRVEDEVVRALMLLRLSTLATGRTGVRLETADAYAALLSSGLVPVVHEHGSLGCSGDLAPLAHCALALMGEGDVVDDGVVRPAGEAFVEHGLTPVELGEKEGLALINGTDGMLGMLVLALHDLDRLADAADLAAAMSVEGQLGTDRVFAADLQALRPQAGQAVSAAHLRALLAGSPIVASHRHGDGVVQDAYSLRCSPQVAGGLRDTIAHARTIAARELEAAIDNPSVLPDGRVESHGNFHGAPLAYVLDFLAIPVADVASMSERRTDRFLDVARNRGLPPFLADDPGVDSGLMIAQYTQAAIVSELKRLAVPASVDSIPSSALQEDHVSMGWSAARKLRRAVDGLARVLAIEVLTAARGIDLRAPLEPARATGAAIARLREVAPGPGPDRFLAPEIDGATGLVRSGALVAAAFAAAGIPTSSAAPTGTLDRNGATA</sequence>
<dbReference type="PROSITE" id="PS00488">
    <property type="entry name" value="PAL_HISTIDASE"/>
    <property type="match status" value="1"/>
</dbReference>
<evidence type="ECO:0000256" key="6">
    <source>
        <dbReference type="NCBIfam" id="TIGR01225"/>
    </source>
</evidence>
<dbReference type="InterPro" id="IPR005921">
    <property type="entry name" value="HutH"/>
</dbReference>
<evidence type="ECO:0000313" key="11">
    <source>
        <dbReference type="Proteomes" id="UP000326702"/>
    </source>
</evidence>
<dbReference type="Proteomes" id="UP000326702">
    <property type="component" value="Chromosome"/>
</dbReference>
<dbReference type="InterPro" id="IPR008948">
    <property type="entry name" value="L-Aspartase-like"/>
</dbReference>
<dbReference type="FunFam" id="1.10.275.10:FF:000005">
    <property type="entry name" value="Histidine ammonia-lyase"/>
    <property type="match status" value="1"/>
</dbReference>
<organism evidence="10 11">
    <name type="scientific">Luteimicrobium xylanilyticum</name>
    <dbReference type="NCBI Taxonomy" id="1133546"/>
    <lineage>
        <taxon>Bacteria</taxon>
        <taxon>Bacillati</taxon>
        <taxon>Actinomycetota</taxon>
        <taxon>Actinomycetes</taxon>
        <taxon>Micrococcales</taxon>
        <taxon>Luteimicrobium</taxon>
    </lineage>
</organism>
<accession>A0A5P9Q6A8</accession>
<dbReference type="CDD" id="cd00332">
    <property type="entry name" value="PAL-HAL"/>
    <property type="match status" value="1"/>
</dbReference>
<evidence type="ECO:0000256" key="9">
    <source>
        <dbReference type="RuleBase" id="RU004480"/>
    </source>
</evidence>
<comment type="catalytic activity">
    <reaction evidence="5 8">
        <text>L-histidine = trans-urocanate + NH4(+)</text>
        <dbReference type="Rhea" id="RHEA:21232"/>
        <dbReference type="ChEBI" id="CHEBI:17771"/>
        <dbReference type="ChEBI" id="CHEBI:28938"/>
        <dbReference type="ChEBI" id="CHEBI:57595"/>
        <dbReference type="EC" id="4.3.1.3"/>
    </reaction>
</comment>
<dbReference type="InterPro" id="IPR001106">
    <property type="entry name" value="Aromatic_Lyase"/>
</dbReference>
<dbReference type="GO" id="GO:0005737">
    <property type="term" value="C:cytoplasm"/>
    <property type="evidence" value="ECO:0007669"/>
    <property type="project" value="UniProtKB-SubCell"/>
</dbReference>
<evidence type="ECO:0000256" key="3">
    <source>
        <dbReference type="ARBA" id="ARBA00022808"/>
    </source>
</evidence>
<dbReference type="Gene3D" id="1.20.200.10">
    <property type="entry name" value="Fumarase/aspartase (Central domain)"/>
    <property type="match status" value="1"/>
</dbReference>
<evidence type="ECO:0000313" key="10">
    <source>
        <dbReference type="EMBL" id="QFU96602.1"/>
    </source>
</evidence>
<gene>
    <name evidence="10" type="primary">hutH</name>
    <name evidence="10" type="ORF">KDY119_00086</name>
</gene>
<dbReference type="AlphaFoldDB" id="A0A5P9Q6A8"/>
<comment type="subcellular location">
    <subcellularLocation>
        <location evidence="9">Cytoplasm</location>
    </subcellularLocation>
</comment>
<proteinExistence type="inferred from homology"/>
<dbReference type="GO" id="GO:0004397">
    <property type="term" value="F:histidine ammonia-lyase activity"/>
    <property type="evidence" value="ECO:0007669"/>
    <property type="project" value="UniProtKB-UniRule"/>
</dbReference>
<evidence type="ECO:0000256" key="2">
    <source>
        <dbReference type="ARBA" id="ARBA00012994"/>
    </source>
</evidence>
<name>A0A5P9Q6A8_9MICO</name>
<dbReference type="GO" id="GO:0019557">
    <property type="term" value="P:L-histidine catabolic process to glutamate and formate"/>
    <property type="evidence" value="ECO:0007669"/>
    <property type="project" value="UniProtKB-UniPathway"/>
</dbReference>
<reference evidence="10 11" key="1">
    <citation type="submission" date="2019-10" db="EMBL/GenBank/DDBJ databases">
        <title>Genome sequence of Luteimicrobium xylanilyticum HY-24.</title>
        <authorList>
            <person name="Kim D.Y."/>
            <person name="Park H.-Y."/>
        </authorList>
    </citation>
    <scope>NUCLEOTIDE SEQUENCE [LARGE SCALE GENOMIC DNA]</scope>
    <source>
        <strain evidence="10 11">HY-24</strain>
    </source>
</reference>
<keyword evidence="4 7" id="KW-0456">Lyase</keyword>
<evidence type="ECO:0000256" key="1">
    <source>
        <dbReference type="ARBA" id="ARBA00005113"/>
    </source>
</evidence>